<accession>A0AAV1YWE2</accession>
<gene>
    <name evidence="1" type="ORF">LARSCL_LOCUS1464</name>
</gene>
<keyword evidence="2" id="KW-1185">Reference proteome</keyword>
<organism evidence="1 2">
    <name type="scientific">Larinioides sclopetarius</name>
    <dbReference type="NCBI Taxonomy" id="280406"/>
    <lineage>
        <taxon>Eukaryota</taxon>
        <taxon>Metazoa</taxon>
        <taxon>Ecdysozoa</taxon>
        <taxon>Arthropoda</taxon>
        <taxon>Chelicerata</taxon>
        <taxon>Arachnida</taxon>
        <taxon>Araneae</taxon>
        <taxon>Araneomorphae</taxon>
        <taxon>Entelegynae</taxon>
        <taxon>Araneoidea</taxon>
        <taxon>Araneidae</taxon>
        <taxon>Larinioides</taxon>
    </lineage>
</organism>
<evidence type="ECO:0000313" key="1">
    <source>
        <dbReference type="EMBL" id="CAL1263377.1"/>
    </source>
</evidence>
<reference evidence="1 2" key="1">
    <citation type="submission" date="2024-04" db="EMBL/GenBank/DDBJ databases">
        <authorList>
            <person name="Rising A."/>
            <person name="Reimegard J."/>
            <person name="Sonavane S."/>
            <person name="Akerstrom W."/>
            <person name="Nylinder S."/>
            <person name="Hedman E."/>
            <person name="Kallberg Y."/>
        </authorList>
    </citation>
    <scope>NUCLEOTIDE SEQUENCE [LARGE SCALE GENOMIC DNA]</scope>
</reference>
<comment type="caution">
    <text evidence="1">The sequence shown here is derived from an EMBL/GenBank/DDBJ whole genome shotgun (WGS) entry which is preliminary data.</text>
</comment>
<name>A0AAV1YWE2_9ARAC</name>
<evidence type="ECO:0000313" key="2">
    <source>
        <dbReference type="Proteomes" id="UP001497382"/>
    </source>
</evidence>
<sequence length="42" mass="4908">VTKAKYANLQKTKEARREKIFKKEKKDDEIKNSVIKLPYGAV</sequence>
<dbReference type="Proteomes" id="UP001497382">
    <property type="component" value="Unassembled WGS sequence"/>
</dbReference>
<proteinExistence type="predicted"/>
<dbReference type="EMBL" id="CAXIEN010000008">
    <property type="protein sequence ID" value="CAL1263377.1"/>
    <property type="molecule type" value="Genomic_DNA"/>
</dbReference>
<protein>
    <submittedName>
        <fullName evidence="1">Uncharacterized protein</fullName>
    </submittedName>
</protein>
<dbReference type="AlphaFoldDB" id="A0AAV1YWE2"/>
<feature type="non-terminal residue" evidence="1">
    <location>
        <position position="1"/>
    </location>
</feature>